<comment type="subcellular location">
    <subcellularLocation>
        <location evidence="1">Endomembrane system</location>
        <topology evidence="1">Multi-pass membrane protein</topology>
    </subcellularLocation>
    <subcellularLocation>
        <location evidence="16">Membrane</location>
        <topology evidence="16">Multi-pass membrane protein</topology>
    </subcellularLocation>
</comment>
<keyword evidence="10" id="KW-0460">Magnesium</keyword>
<protein>
    <recommendedName>
        <fullName evidence="16">Calcium-transporting ATPase</fullName>
        <ecNumber evidence="16">7.2.2.10</ecNumber>
    </recommendedName>
</protein>
<dbReference type="Gene3D" id="2.70.150.10">
    <property type="entry name" value="Calcium-transporting ATPase, cytoplasmic transduction domain A"/>
    <property type="match status" value="1"/>
</dbReference>
<dbReference type="InterPro" id="IPR023298">
    <property type="entry name" value="ATPase_P-typ_TM_dom_sf"/>
</dbReference>
<dbReference type="Pfam" id="PF00122">
    <property type="entry name" value="E1-E2_ATPase"/>
    <property type="match status" value="1"/>
</dbReference>
<feature type="domain" description="Cation-transporting P-type ATPase N-terminal" evidence="20">
    <location>
        <begin position="126"/>
        <end position="195"/>
    </location>
</feature>
<keyword evidence="13 16" id="KW-0406">Ion transport</keyword>
<evidence type="ECO:0000256" key="5">
    <source>
        <dbReference type="ARBA" id="ARBA00022692"/>
    </source>
</evidence>
<evidence type="ECO:0000256" key="7">
    <source>
        <dbReference type="ARBA" id="ARBA00022741"/>
    </source>
</evidence>
<dbReference type="Pfam" id="PF00690">
    <property type="entry name" value="Cation_ATPase_N"/>
    <property type="match status" value="1"/>
</dbReference>
<keyword evidence="11" id="KW-1278">Translocase</keyword>
<dbReference type="EMBL" id="BNJQ01000003">
    <property type="protein sequence ID" value="GHP02352.1"/>
    <property type="molecule type" value="Genomic_DNA"/>
</dbReference>
<proteinExistence type="inferred from homology"/>
<dbReference type="Gene3D" id="3.40.50.1000">
    <property type="entry name" value="HAD superfamily/HAD-like"/>
    <property type="match status" value="1"/>
</dbReference>
<keyword evidence="7 16" id="KW-0547">Nucleotide-binding</keyword>
<dbReference type="EC" id="7.2.2.10" evidence="16"/>
<dbReference type="FunFam" id="1.20.1110.10:FF:000039">
    <property type="entry name" value="Calcium-transporting ATPase"/>
    <property type="match status" value="1"/>
</dbReference>
<evidence type="ECO:0000256" key="3">
    <source>
        <dbReference type="ARBA" id="ARBA00022448"/>
    </source>
</evidence>
<evidence type="ECO:0000256" key="1">
    <source>
        <dbReference type="ARBA" id="ARBA00004127"/>
    </source>
</evidence>
<dbReference type="InterPro" id="IPR059000">
    <property type="entry name" value="ATPase_P-type_domA"/>
</dbReference>
<comment type="similarity">
    <text evidence="2 16">Belongs to the cation transport ATPase (P-type) (TC 3.A.3) family. Type IIB subfamily.</text>
</comment>
<dbReference type="OrthoDB" id="3352408at2759"/>
<dbReference type="InterPro" id="IPR006068">
    <property type="entry name" value="ATPase_P-typ_cation-transptr_C"/>
</dbReference>
<dbReference type="InterPro" id="IPR018303">
    <property type="entry name" value="ATPase_P-typ_P_site"/>
</dbReference>
<dbReference type="NCBIfam" id="TIGR01517">
    <property type="entry name" value="ATPase-IIB_Ca"/>
    <property type="match status" value="1"/>
</dbReference>
<feature type="domain" description="P-type ATPase A" evidence="18">
    <location>
        <begin position="248"/>
        <end position="342"/>
    </location>
</feature>
<evidence type="ECO:0000256" key="16">
    <source>
        <dbReference type="RuleBase" id="RU361146"/>
    </source>
</evidence>
<evidence type="ECO:0000256" key="2">
    <source>
        <dbReference type="ARBA" id="ARBA00006124"/>
    </source>
</evidence>
<dbReference type="GO" id="GO:0005886">
    <property type="term" value="C:plasma membrane"/>
    <property type="evidence" value="ECO:0007669"/>
    <property type="project" value="TreeGrafter"/>
</dbReference>
<evidence type="ECO:0000313" key="22">
    <source>
        <dbReference type="Proteomes" id="UP000660262"/>
    </source>
</evidence>
<evidence type="ECO:0000256" key="10">
    <source>
        <dbReference type="ARBA" id="ARBA00022842"/>
    </source>
</evidence>
<evidence type="ECO:0000259" key="20">
    <source>
        <dbReference type="Pfam" id="PF00690"/>
    </source>
</evidence>
<dbReference type="SUPFAM" id="SSF81665">
    <property type="entry name" value="Calcium ATPase, transmembrane domain M"/>
    <property type="match status" value="1"/>
</dbReference>
<dbReference type="GO" id="GO:0005388">
    <property type="term" value="F:P-type calcium transporter activity"/>
    <property type="evidence" value="ECO:0007669"/>
    <property type="project" value="UniProtKB-EC"/>
</dbReference>
<sequence length="1081" mass="117150">MALSQQLRVRHQAGCRRSPLLRSGGGFVRDVPAVARASAPSSTCGQFSSRRRRSSSRSDHHSLIIKQHAVEKDSDLPVAGAWPSEEEKGEFVQQQQQQQQMLTPMDLSKLTQMPISSTNARLLENMGGVERVASMLDVTSLDDGLNDGDDVDMQRRKLTFGTNAVPSYPSKSLFDYIASASNDPTLLALILCAVLALFSEISTEGWATGWYDGVGILAAVVIVVAVTSFNDWNQEKQFRELDALNKDVSVNVIRNAVPRSISLYDLVVGDVVVISSGDQICTDGVVVTSCCLLVDESSMTGESDAVEKLREGFLLAGTKVLDGYGTYLVTAVGPYTEWGRLMACGIDIDDAGGQLEMLKKKMEAREITEEEYAQMKKEVEQNFVDVGRETPLQIRLSSLASDIGKLGVAVGIAVFGVLLARSGLEIVSRGGVIEPDDITQILKAAVVAVTIVVVAVPEGLPLAVTLSLAYSLKEMMADQALVRNLRACETMGSATTICSDKTGTLTTNQMVVTRAMLGACILDVPSPDETNGRCDCCNISSNLLELVSEGLFANAEGTVSSCSSTDKTYEEEEPVISGKPTEQAILRFGTVMMGMSFECANENVEKIKVVPFNSTKKRAGTAVRSKATGDVRVYWKGASEIILGLCDKEMLRDGSVSELTETRREDLVNLIADMAAGTLRTLCVAYTPCPVGTTFGDDDDLPDSGLTLLLLVGIKDPCRPGVPEAVLRCQRAGIVVRMVTGDNKATAEAIARECHILSDDDGGGVGSVGLAVEGEEFREMSYAQRIARFGPKLERLRVLARSSPSDKYDLVYMLRNLGEVVGVTGDGTNDARALKEADIGLSMGIAGTQVAQKCSDIVVLDDNFASISTIVRWGRSVYSNIQNFVQFQLTVNIVALTLNFVAAVASGEIPLNAVQLLWVNLIMDTLGALALATEPPREELMHRKPYGRTAPLISDVMWRNISVQAIFQLAVLGFMYFVLFEGDHDEHTNTFIFNTFVFMQVFNEINARRPDSLNVFDGFWKNRYFVSVLLVTVLFQILLVESTFGTVVGTTSLTDREWLTSVAVGALALPVAAIGKLAWRL</sequence>
<dbReference type="SUPFAM" id="SSF56784">
    <property type="entry name" value="HAD-like"/>
    <property type="match status" value="1"/>
</dbReference>
<dbReference type="GO" id="GO:0005524">
    <property type="term" value="F:ATP binding"/>
    <property type="evidence" value="ECO:0007669"/>
    <property type="project" value="UniProtKB-KW"/>
</dbReference>
<dbReference type="Pfam" id="PF00689">
    <property type="entry name" value="Cation_ATPase_C"/>
    <property type="match status" value="1"/>
</dbReference>
<dbReference type="InterPro" id="IPR006408">
    <property type="entry name" value="P-type_ATPase_IIB"/>
</dbReference>
<feature type="transmembrane region" description="Helical" evidence="16">
    <location>
        <begin position="1058"/>
        <end position="1079"/>
    </location>
</feature>
<feature type="region of interest" description="Disordered" evidence="17">
    <location>
        <begin position="40"/>
        <end position="61"/>
    </location>
</feature>
<dbReference type="PANTHER" id="PTHR24093:SF369">
    <property type="entry name" value="CALCIUM-TRANSPORTING ATPASE"/>
    <property type="match status" value="1"/>
</dbReference>
<keyword evidence="5 16" id="KW-0812">Transmembrane</keyword>
<comment type="function">
    <text evidence="16">Catalyzes the hydrolysis of ATP coupled with the transport of calcium.</text>
</comment>
<dbReference type="SUPFAM" id="SSF81653">
    <property type="entry name" value="Calcium ATPase, transduction domain A"/>
    <property type="match status" value="1"/>
</dbReference>
<keyword evidence="4 16" id="KW-0109">Calcium transport</keyword>
<keyword evidence="6" id="KW-0479">Metal-binding</keyword>
<dbReference type="NCBIfam" id="TIGR01494">
    <property type="entry name" value="ATPase_P-type"/>
    <property type="match status" value="2"/>
</dbReference>
<dbReference type="Pfam" id="PF13246">
    <property type="entry name" value="Cation_ATPase"/>
    <property type="match status" value="1"/>
</dbReference>
<dbReference type="GO" id="GO:0012505">
    <property type="term" value="C:endomembrane system"/>
    <property type="evidence" value="ECO:0007669"/>
    <property type="project" value="UniProtKB-SubCell"/>
</dbReference>
<keyword evidence="3 16" id="KW-0813">Transport</keyword>
<dbReference type="InterPro" id="IPR023299">
    <property type="entry name" value="ATPase_P-typ_cyto_dom_N"/>
</dbReference>
<dbReference type="InterPro" id="IPR036412">
    <property type="entry name" value="HAD-like_sf"/>
</dbReference>
<dbReference type="SUPFAM" id="SSF81660">
    <property type="entry name" value="Metal cation-transporting ATPase, ATP-binding domain N"/>
    <property type="match status" value="1"/>
</dbReference>
<dbReference type="Proteomes" id="UP000660262">
    <property type="component" value="Unassembled WGS sequence"/>
</dbReference>
<evidence type="ECO:0000256" key="11">
    <source>
        <dbReference type="ARBA" id="ARBA00022967"/>
    </source>
</evidence>
<dbReference type="SFLD" id="SFLDG00002">
    <property type="entry name" value="C1.7:_P-type_atpase_like"/>
    <property type="match status" value="1"/>
</dbReference>
<comment type="catalytic activity">
    <reaction evidence="15 16">
        <text>Ca(2+)(in) + ATP + H2O = Ca(2+)(out) + ADP + phosphate + H(+)</text>
        <dbReference type="Rhea" id="RHEA:18105"/>
        <dbReference type="ChEBI" id="CHEBI:15377"/>
        <dbReference type="ChEBI" id="CHEBI:15378"/>
        <dbReference type="ChEBI" id="CHEBI:29108"/>
        <dbReference type="ChEBI" id="CHEBI:30616"/>
        <dbReference type="ChEBI" id="CHEBI:43474"/>
        <dbReference type="ChEBI" id="CHEBI:456216"/>
        <dbReference type="EC" id="7.2.2.10"/>
    </reaction>
</comment>
<dbReference type="GO" id="GO:0046872">
    <property type="term" value="F:metal ion binding"/>
    <property type="evidence" value="ECO:0007669"/>
    <property type="project" value="UniProtKB-KW"/>
</dbReference>
<feature type="transmembrane region" description="Helical" evidence="16">
    <location>
        <begin position="1019"/>
        <end position="1038"/>
    </location>
</feature>
<dbReference type="Gene3D" id="3.40.1110.10">
    <property type="entry name" value="Calcium-transporting ATPase, cytoplasmic domain N"/>
    <property type="match status" value="1"/>
</dbReference>
<dbReference type="InterPro" id="IPR001757">
    <property type="entry name" value="P_typ_ATPase"/>
</dbReference>
<organism evidence="21 22">
    <name type="scientific">Pycnococcus provasolii</name>
    <dbReference type="NCBI Taxonomy" id="41880"/>
    <lineage>
        <taxon>Eukaryota</taxon>
        <taxon>Viridiplantae</taxon>
        <taxon>Chlorophyta</taxon>
        <taxon>Pseudoscourfieldiophyceae</taxon>
        <taxon>Pseudoscourfieldiales</taxon>
        <taxon>Pycnococcaceae</taxon>
        <taxon>Pycnococcus</taxon>
    </lineage>
</organism>
<evidence type="ECO:0000256" key="8">
    <source>
        <dbReference type="ARBA" id="ARBA00022837"/>
    </source>
</evidence>
<dbReference type="GO" id="GO:0016887">
    <property type="term" value="F:ATP hydrolysis activity"/>
    <property type="evidence" value="ECO:0007669"/>
    <property type="project" value="InterPro"/>
</dbReference>
<evidence type="ECO:0000259" key="19">
    <source>
        <dbReference type="Pfam" id="PF00689"/>
    </source>
</evidence>
<dbReference type="InterPro" id="IPR044492">
    <property type="entry name" value="P_typ_ATPase_HD_dom"/>
</dbReference>
<keyword evidence="12 16" id="KW-1133">Transmembrane helix</keyword>
<dbReference type="InterPro" id="IPR008250">
    <property type="entry name" value="ATPase_P-typ_transduc_dom_A_sf"/>
</dbReference>
<dbReference type="SFLD" id="SFLDF00027">
    <property type="entry name" value="p-type_atpase"/>
    <property type="match status" value="1"/>
</dbReference>
<evidence type="ECO:0000256" key="17">
    <source>
        <dbReference type="SAM" id="MobiDB-lite"/>
    </source>
</evidence>
<dbReference type="PRINTS" id="PR00119">
    <property type="entry name" value="CATATPASE"/>
</dbReference>
<accession>A0A830H711</accession>
<evidence type="ECO:0000256" key="15">
    <source>
        <dbReference type="ARBA" id="ARBA00048694"/>
    </source>
</evidence>
<dbReference type="Gene3D" id="1.20.1110.10">
    <property type="entry name" value="Calcium-transporting ATPase, transmembrane domain"/>
    <property type="match status" value="2"/>
</dbReference>
<dbReference type="SFLD" id="SFLDS00003">
    <property type="entry name" value="Haloacid_Dehalogenase"/>
    <property type="match status" value="1"/>
</dbReference>
<keyword evidence="22" id="KW-1185">Reference proteome</keyword>
<gene>
    <name evidence="21" type="ORF">PPROV_000110900</name>
</gene>
<evidence type="ECO:0000256" key="4">
    <source>
        <dbReference type="ARBA" id="ARBA00022568"/>
    </source>
</evidence>
<keyword evidence="8 16" id="KW-0106">Calcium</keyword>
<feature type="domain" description="Cation-transporting P-type ATPase C-terminal" evidence="19">
    <location>
        <begin position="909"/>
        <end position="1077"/>
    </location>
</feature>
<dbReference type="AlphaFoldDB" id="A0A830H711"/>
<keyword evidence="9 16" id="KW-0067">ATP-binding</keyword>
<dbReference type="InterPro" id="IPR023214">
    <property type="entry name" value="HAD_sf"/>
</dbReference>
<evidence type="ECO:0000256" key="12">
    <source>
        <dbReference type="ARBA" id="ARBA00022989"/>
    </source>
</evidence>
<dbReference type="PANTHER" id="PTHR24093">
    <property type="entry name" value="CATION TRANSPORTING ATPASE"/>
    <property type="match status" value="1"/>
</dbReference>
<evidence type="ECO:0000259" key="18">
    <source>
        <dbReference type="Pfam" id="PF00122"/>
    </source>
</evidence>
<reference evidence="21" key="1">
    <citation type="submission" date="2020-10" db="EMBL/GenBank/DDBJ databases">
        <title>Unveiling of a novel bifunctional photoreceptor, Dualchrome1, isolated from a cosmopolitan green alga.</title>
        <authorList>
            <person name="Suzuki S."/>
            <person name="Kawachi M."/>
        </authorList>
    </citation>
    <scope>NUCLEOTIDE SEQUENCE</scope>
    <source>
        <strain evidence="21">NIES 2893</strain>
    </source>
</reference>
<evidence type="ECO:0000256" key="14">
    <source>
        <dbReference type="ARBA" id="ARBA00023136"/>
    </source>
</evidence>
<keyword evidence="14 16" id="KW-0472">Membrane</keyword>
<comment type="caution">
    <text evidence="16">Lacks conserved residue(s) required for the propagation of feature annotation.</text>
</comment>
<evidence type="ECO:0000256" key="13">
    <source>
        <dbReference type="ARBA" id="ARBA00023065"/>
    </source>
</evidence>
<name>A0A830H711_9CHLO</name>
<evidence type="ECO:0000256" key="6">
    <source>
        <dbReference type="ARBA" id="ARBA00022723"/>
    </source>
</evidence>
<feature type="transmembrane region" description="Helical" evidence="16">
    <location>
        <begin position="956"/>
        <end position="979"/>
    </location>
</feature>
<evidence type="ECO:0000256" key="9">
    <source>
        <dbReference type="ARBA" id="ARBA00022840"/>
    </source>
</evidence>
<evidence type="ECO:0000313" key="21">
    <source>
        <dbReference type="EMBL" id="GHP02352.1"/>
    </source>
</evidence>
<dbReference type="InterPro" id="IPR004014">
    <property type="entry name" value="ATPase_P-typ_cation-transptr_N"/>
</dbReference>
<dbReference type="PROSITE" id="PS00154">
    <property type="entry name" value="ATPASE_E1_E2"/>
    <property type="match status" value="1"/>
</dbReference>
<comment type="caution">
    <text evidence="21">The sequence shown here is derived from an EMBL/GenBank/DDBJ whole genome shotgun (WGS) entry which is preliminary data.</text>
</comment>